<keyword evidence="10 19" id="KW-0274">FAD</keyword>
<dbReference type="Gene3D" id="3.30.465.10">
    <property type="match status" value="1"/>
</dbReference>
<dbReference type="InterPro" id="IPR016166">
    <property type="entry name" value="FAD-bd_PCMH"/>
</dbReference>
<proteinExistence type="inferred from homology"/>
<feature type="active site" evidence="19">
    <location>
        <position position="294"/>
    </location>
</feature>
<evidence type="ECO:0000256" key="19">
    <source>
        <dbReference type="HAMAP-Rule" id="MF_00037"/>
    </source>
</evidence>
<keyword evidence="22" id="KW-1185">Reference proteome</keyword>
<evidence type="ECO:0000313" key="22">
    <source>
        <dbReference type="Proteomes" id="UP001271769"/>
    </source>
</evidence>
<evidence type="ECO:0000256" key="16">
    <source>
        <dbReference type="ARBA" id="ARBA00023316"/>
    </source>
</evidence>
<comment type="catalytic activity">
    <reaction evidence="18 19">
        <text>UDP-N-acetyl-alpha-D-muramate + NADP(+) = UDP-N-acetyl-3-O-(1-carboxyvinyl)-alpha-D-glucosamine + NADPH + H(+)</text>
        <dbReference type="Rhea" id="RHEA:12248"/>
        <dbReference type="ChEBI" id="CHEBI:15378"/>
        <dbReference type="ChEBI" id="CHEBI:57783"/>
        <dbReference type="ChEBI" id="CHEBI:58349"/>
        <dbReference type="ChEBI" id="CHEBI:68483"/>
        <dbReference type="ChEBI" id="CHEBI:70757"/>
        <dbReference type="EC" id="1.3.1.98"/>
    </reaction>
</comment>
<protein>
    <recommendedName>
        <fullName evidence="6 19">UDP-N-acetylenolpyruvoylglucosamine reductase</fullName>
        <ecNumber evidence="5 19">1.3.1.98</ecNumber>
    </recommendedName>
    <alternativeName>
        <fullName evidence="17 19">UDP-N-acetylmuramate dehydrogenase</fullName>
    </alternativeName>
</protein>
<dbReference type="GO" id="GO:0008762">
    <property type="term" value="F:UDP-N-acetylmuramate dehydrogenase activity"/>
    <property type="evidence" value="ECO:0007669"/>
    <property type="project" value="UniProtKB-EC"/>
</dbReference>
<dbReference type="PANTHER" id="PTHR21071">
    <property type="entry name" value="UDP-N-ACETYLENOLPYRUVOYLGLUCOSAMINE REDUCTASE"/>
    <property type="match status" value="1"/>
</dbReference>
<sequence>MTRQSSLIDRLPAVRGRLTEGASLAKVTWFRVGGPAEVLFKPADVADLQAFLAGCPADVPLTVLGVGSNLLVRDGGIPGVVIRLGRAFAEIRTDGRKVFAGAAALDLNVALAARAAGIGGLEFLSGIPGTIGGAARMNAGAYGSDLAAVFASATALDRQGVMHRLDKDGMGFTYRHSAIAEDWIFCGAELEGQPTDAALIQQRLNEIQAAREESQPVRARTGGSTFVNPTGHKAWQLVDQAGCRGLSVGGAMVSEKHCNFLINTGAATAADIETLGETVRRRVKETSGIELAWEIKRIGVTADSPLAIAAKSEA</sequence>
<evidence type="ECO:0000256" key="13">
    <source>
        <dbReference type="ARBA" id="ARBA00022984"/>
    </source>
</evidence>
<keyword evidence="16 19" id="KW-0961">Cell wall biogenesis/degradation</keyword>
<evidence type="ECO:0000256" key="3">
    <source>
        <dbReference type="ARBA" id="ARBA00004496"/>
    </source>
</evidence>
<organism evidence="21 22">
    <name type="scientific">Dongia rigui</name>
    <dbReference type="NCBI Taxonomy" id="940149"/>
    <lineage>
        <taxon>Bacteria</taxon>
        <taxon>Pseudomonadati</taxon>
        <taxon>Pseudomonadota</taxon>
        <taxon>Alphaproteobacteria</taxon>
        <taxon>Rhodospirillales</taxon>
        <taxon>Dongiaceae</taxon>
        <taxon>Dongia</taxon>
    </lineage>
</organism>
<comment type="similarity">
    <text evidence="19">Belongs to the MurB family.</text>
</comment>
<evidence type="ECO:0000256" key="7">
    <source>
        <dbReference type="ARBA" id="ARBA00022490"/>
    </source>
</evidence>
<dbReference type="HAMAP" id="MF_00037">
    <property type="entry name" value="MurB"/>
    <property type="match status" value="1"/>
</dbReference>
<dbReference type="InterPro" id="IPR016169">
    <property type="entry name" value="FAD-bd_PCMH_sub2"/>
</dbReference>
<evidence type="ECO:0000256" key="2">
    <source>
        <dbReference type="ARBA" id="ARBA00003921"/>
    </source>
</evidence>
<feature type="active site" evidence="19">
    <location>
        <position position="175"/>
    </location>
</feature>
<evidence type="ECO:0000256" key="1">
    <source>
        <dbReference type="ARBA" id="ARBA00001974"/>
    </source>
</evidence>
<comment type="subcellular location">
    <subcellularLocation>
        <location evidence="3 19">Cytoplasm</location>
    </subcellularLocation>
</comment>
<dbReference type="EMBL" id="JAXCLX010000001">
    <property type="protein sequence ID" value="MDY0871127.1"/>
    <property type="molecule type" value="Genomic_DNA"/>
</dbReference>
<evidence type="ECO:0000259" key="20">
    <source>
        <dbReference type="PROSITE" id="PS51387"/>
    </source>
</evidence>
<evidence type="ECO:0000256" key="10">
    <source>
        <dbReference type="ARBA" id="ARBA00022827"/>
    </source>
</evidence>
<evidence type="ECO:0000256" key="18">
    <source>
        <dbReference type="ARBA" id="ARBA00048914"/>
    </source>
</evidence>
<evidence type="ECO:0000256" key="12">
    <source>
        <dbReference type="ARBA" id="ARBA00022960"/>
    </source>
</evidence>
<dbReference type="EC" id="1.3.1.98" evidence="5 19"/>
<keyword evidence="13 19" id="KW-0573">Peptidoglycan synthesis</keyword>
<evidence type="ECO:0000256" key="6">
    <source>
        <dbReference type="ARBA" id="ARBA00015188"/>
    </source>
</evidence>
<dbReference type="NCBIfam" id="NF010480">
    <property type="entry name" value="PRK13905.1"/>
    <property type="match status" value="1"/>
</dbReference>
<keyword evidence="12 19" id="KW-0133">Cell shape</keyword>
<feature type="active site" description="Proton donor" evidence="19">
    <location>
        <position position="224"/>
    </location>
</feature>
<dbReference type="Gene3D" id="3.30.43.10">
    <property type="entry name" value="Uridine Diphospho-n-acetylenolpyruvylglucosamine Reductase, domain 2"/>
    <property type="match status" value="1"/>
</dbReference>
<gene>
    <name evidence="19 21" type="primary">murB</name>
    <name evidence="21" type="ORF">SMD31_04315</name>
</gene>
<dbReference type="SUPFAM" id="SSF56194">
    <property type="entry name" value="Uridine diphospho-N-Acetylenolpyruvylglucosamine reductase, MurB, C-terminal domain"/>
    <property type="match status" value="1"/>
</dbReference>
<dbReference type="Proteomes" id="UP001271769">
    <property type="component" value="Unassembled WGS sequence"/>
</dbReference>
<name>A0ABU5DV01_9PROT</name>
<dbReference type="PROSITE" id="PS51387">
    <property type="entry name" value="FAD_PCMH"/>
    <property type="match status" value="1"/>
</dbReference>
<dbReference type="SUPFAM" id="SSF56176">
    <property type="entry name" value="FAD-binding/transporter-associated domain-like"/>
    <property type="match status" value="1"/>
</dbReference>
<dbReference type="Gene3D" id="3.90.78.10">
    <property type="entry name" value="UDP-N-acetylenolpyruvoylglucosamine reductase, C-terminal domain"/>
    <property type="match status" value="1"/>
</dbReference>
<keyword evidence="9 19" id="KW-0285">Flavoprotein</keyword>
<evidence type="ECO:0000256" key="8">
    <source>
        <dbReference type="ARBA" id="ARBA00022618"/>
    </source>
</evidence>
<dbReference type="InterPro" id="IPR006094">
    <property type="entry name" value="Oxid_FAD_bind_N"/>
</dbReference>
<evidence type="ECO:0000256" key="14">
    <source>
        <dbReference type="ARBA" id="ARBA00023002"/>
    </source>
</evidence>
<evidence type="ECO:0000313" key="21">
    <source>
        <dbReference type="EMBL" id="MDY0871127.1"/>
    </source>
</evidence>
<keyword evidence="15 19" id="KW-0131">Cell cycle</keyword>
<dbReference type="Pfam" id="PF02873">
    <property type="entry name" value="MurB_C"/>
    <property type="match status" value="1"/>
</dbReference>
<evidence type="ECO:0000256" key="9">
    <source>
        <dbReference type="ARBA" id="ARBA00022630"/>
    </source>
</evidence>
<evidence type="ECO:0000256" key="4">
    <source>
        <dbReference type="ARBA" id="ARBA00004752"/>
    </source>
</evidence>
<comment type="cofactor">
    <cofactor evidence="1 19">
        <name>FAD</name>
        <dbReference type="ChEBI" id="CHEBI:57692"/>
    </cofactor>
</comment>
<keyword evidence="14 19" id="KW-0560">Oxidoreductase</keyword>
<evidence type="ECO:0000256" key="17">
    <source>
        <dbReference type="ARBA" id="ARBA00031026"/>
    </source>
</evidence>
<evidence type="ECO:0000256" key="5">
    <source>
        <dbReference type="ARBA" id="ARBA00012518"/>
    </source>
</evidence>
<reference evidence="21 22" key="1">
    <citation type="journal article" date="2013" name="Antonie Van Leeuwenhoek">
        <title>Dongia rigui sp. nov., isolated from freshwater of a large wetland in Korea.</title>
        <authorList>
            <person name="Baik K.S."/>
            <person name="Hwang Y.M."/>
            <person name="Choi J.S."/>
            <person name="Kwon J."/>
            <person name="Seong C.N."/>
        </authorList>
    </citation>
    <scope>NUCLEOTIDE SEQUENCE [LARGE SCALE GENOMIC DNA]</scope>
    <source>
        <strain evidence="21 22">04SU4-P</strain>
    </source>
</reference>
<dbReference type="Pfam" id="PF01565">
    <property type="entry name" value="FAD_binding_4"/>
    <property type="match status" value="1"/>
</dbReference>
<comment type="pathway">
    <text evidence="4 19">Cell wall biogenesis; peptidoglycan biosynthesis.</text>
</comment>
<comment type="function">
    <text evidence="2 19">Cell wall formation.</text>
</comment>
<accession>A0ABU5DV01</accession>
<keyword evidence="11 19" id="KW-0521">NADP</keyword>
<dbReference type="InterPro" id="IPR011601">
    <property type="entry name" value="MurB_C"/>
</dbReference>
<feature type="domain" description="FAD-binding PCMH-type" evidence="20">
    <location>
        <begin position="31"/>
        <end position="195"/>
    </location>
</feature>
<keyword evidence="8 19" id="KW-0132">Cell division</keyword>
<evidence type="ECO:0000256" key="11">
    <source>
        <dbReference type="ARBA" id="ARBA00022857"/>
    </source>
</evidence>
<dbReference type="InterPro" id="IPR036318">
    <property type="entry name" value="FAD-bd_PCMH-like_sf"/>
</dbReference>
<comment type="caution">
    <text evidence="21">The sequence shown here is derived from an EMBL/GenBank/DDBJ whole genome shotgun (WGS) entry which is preliminary data.</text>
</comment>
<dbReference type="PANTHER" id="PTHR21071:SF4">
    <property type="entry name" value="UDP-N-ACETYLENOLPYRUVOYLGLUCOSAMINE REDUCTASE"/>
    <property type="match status" value="1"/>
</dbReference>
<dbReference type="InterPro" id="IPR003170">
    <property type="entry name" value="MurB"/>
</dbReference>
<dbReference type="NCBIfam" id="TIGR00179">
    <property type="entry name" value="murB"/>
    <property type="match status" value="1"/>
</dbReference>
<dbReference type="InterPro" id="IPR036635">
    <property type="entry name" value="MurB_C_sf"/>
</dbReference>
<dbReference type="InterPro" id="IPR016167">
    <property type="entry name" value="FAD-bd_PCMH_sub1"/>
</dbReference>
<evidence type="ECO:0000256" key="15">
    <source>
        <dbReference type="ARBA" id="ARBA00023306"/>
    </source>
</evidence>
<keyword evidence="7 19" id="KW-0963">Cytoplasm</keyword>